<reference evidence="1" key="1">
    <citation type="journal article" date="2014" name="Int. J. Syst. Evol. Microbiol.">
        <title>Complete genome sequence of Corynebacterium casei LMG S-19264T (=DSM 44701T), isolated from a smear-ripened cheese.</title>
        <authorList>
            <consortium name="US DOE Joint Genome Institute (JGI-PGF)"/>
            <person name="Walter F."/>
            <person name="Albersmeier A."/>
            <person name="Kalinowski J."/>
            <person name="Ruckert C."/>
        </authorList>
    </citation>
    <scope>NUCLEOTIDE SEQUENCE</scope>
    <source>
        <strain evidence="1">JCM 3131</strain>
    </source>
</reference>
<comment type="caution">
    <text evidence="1">The sequence shown here is derived from an EMBL/GenBank/DDBJ whole genome shotgun (WGS) entry which is preliminary data.</text>
</comment>
<dbReference type="RefSeq" id="WP_189216369.1">
    <property type="nucleotide sequence ID" value="NZ_BMQK01000003.1"/>
</dbReference>
<dbReference type="EMBL" id="BMQK01000003">
    <property type="protein sequence ID" value="GGQ51139.1"/>
    <property type="molecule type" value="Genomic_DNA"/>
</dbReference>
<accession>A0A918B9X9</accession>
<sequence length="246" mass="25471">MKQSGTTTLLQGAVQDLASGVVSVLRDGDHTRESGTWCSYATDATDGAEADLTLAAVRVLGADALLPHVLLRTPPDAGELALFKKAMAAYPPGSGAAPTLLWSHWGMSRALRGIDAAAARSAAGPSAGAGDAQPDAGWLDGVTWQVLTHQLAVLAPLAVPGSEDSAVARAARRRPVDVARGFVRAVRRRDWLQAAGAGRWLTLLEGVPDTLGLESGLDFVALMGGDDQRVALQVRAAQLMRAGAPV</sequence>
<name>A0A918B9X9_9ACTN</name>
<reference evidence="1" key="2">
    <citation type="submission" date="2020-09" db="EMBL/GenBank/DDBJ databases">
        <authorList>
            <person name="Sun Q."/>
            <person name="Ohkuma M."/>
        </authorList>
    </citation>
    <scope>NUCLEOTIDE SEQUENCE</scope>
    <source>
        <strain evidence="1">JCM 3131</strain>
    </source>
</reference>
<evidence type="ECO:0000313" key="1">
    <source>
        <dbReference type="EMBL" id="GGQ51139.1"/>
    </source>
</evidence>
<evidence type="ECO:0000313" key="2">
    <source>
        <dbReference type="Proteomes" id="UP000620156"/>
    </source>
</evidence>
<protein>
    <submittedName>
        <fullName evidence="1">Uncharacterized protein</fullName>
    </submittedName>
</protein>
<dbReference type="AlphaFoldDB" id="A0A918B9X9"/>
<dbReference type="Proteomes" id="UP000620156">
    <property type="component" value="Unassembled WGS sequence"/>
</dbReference>
<keyword evidence="2" id="KW-1185">Reference proteome</keyword>
<organism evidence="1 2">
    <name type="scientific">Streptomyces ruber</name>
    <dbReference type="NCBI Taxonomy" id="83378"/>
    <lineage>
        <taxon>Bacteria</taxon>
        <taxon>Bacillati</taxon>
        <taxon>Actinomycetota</taxon>
        <taxon>Actinomycetes</taxon>
        <taxon>Kitasatosporales</taxon>
        <taxon>Streptomycetaceae</taxon>
        <taxon>Streptomyces</taxon>
    </lineage>
</organism>
<proteinExistence type="predicted"/>
<gene>
    <name evidence="1" type="ORF">GCM10010145_20390</name>
</gene>